<accession>A0A5B7HPV2</accession>
<evidence type="ECO:0000313" key="2">
    <source>
        <dbReference type="Proteomes" id="UP000324222"/>
    </source>
</evidence>
<reference evidence="1 2" key="1">
    <citation type="submission" date="2019-05" db="EMBL/GenBank/DDBJ databases">
        <title>Another draft genome of Portunus trituberculatus and its Hox gene families provides insights of decapod evolution.</title>
        <authorList>
            <person name="Jeong J.-H."/>
            <person name="Song I."/>
            <person name="Kim S."/>
            <person name="Choi T."/>
            <person name="Kim D."/>
            <person name="Ryu S."/>
            <person name="Kim W."/>
        </authorList>
    </citation>
    <scope>NUCLEOTIDE SEQUENCE [LARGE SCALE GENOMIC DNA]</scope>
    <source>
        <tissue evidence="1">Muscle</tissue>
    </source>
</reference>
<comment type="caution">
    <text evidence="1">The sequence shown here is derived from an EMBL/GenBank/DDBJ whole genome shotgun (WGS) entry which is preliminary data.</text>
</comment>
<keyword evidence="2" id="KW-1185">Reference proteome</keyword>
<dbReference type="AlphaFoldDB" id="A0A5B7HPV2"/>
<dbReference type="EMBL" id="VSRR010034277">
    <property type="protein sequence ID" value="MPC72173.1"/>
    <property type="molecule type" value="Genomic_DNA"/>
</dbReference>
<organism evidence="1 2">
    <name type="scientific">Portunus trituberculatus</name>
    <name type="common">Swimming crab</name>
    <name type="synonym">Neptunus trituberculatus</name>
    <dbReference type="NCBI Taxonomy" id="210409"/>
    <lineage>
        <taxon>Eukaryota</taxon>
        <taxon>Metazoa</taxon>
        <taxon>Ecdysozoa</taxon>
        <taxon>Arthropoda</taxon>
        <taxon>Crustacea</taxon>
        <taxon>Multicrustacea</taxon>
        <taxon>Malacostraca</taxon>
        <taxon>Eumalacostraca</taxon>
        <taxon>Eucarida</taxon>
        <taxon>Decapoda</taxon>
        <taxon>Pleocyemata</taxon>
        <taxon>Brachyura</taxon>
        <taxon>Eubrachyura</taxon>
        <taxon>Portunoidea</taxon>
        <taxon>Portunidae</taxon>
        <taxon>Portuninae</taxon>
        <taxon>Portunus</taxon>
    </lineage>
</organism>
<protein>
    <submittedName>
        <fullName evidence="1">Uncharacterized protein</fullName>
    </submittedName>
</protein>
<name>A0A5B7HPV2_PORTR</name>
<proteinExistence type="predicted"/>
<evidence type="ECO:0000313" key="1">
    <source>
        <dbReference type="EMBL" id="MPC72173.1"/>
    </source>
</evidence>
<dbReference type="Proteomes" id="UP000324222">
    <property type="component" value="Unassembled WGS sequence"/>
</dbReference>
<sequence>MNEENCSHDNLVSNSWKVCILALLTHKPSQRKLNTSDASQITIASGGTWQAVTPSINLAAGTIHQILSQKGVAQSR</sequence>
<gene>
    <name evidence="1" type="ORF">E2C01_066467</name>
</gene>